<keyword evidence="3" id="KW-0479">Metal-binding</keyword>
<keyword evidence="6 9" id="KW-0224">Dipeptidase</keyword>
<dbReference type="EC" id="3.4.13.22" evidence="9"/>
<evidence type="ECO:0000256" key="3">
    <source>
        <dbReference type="ARBA" id="ARBA00022723"/>
    </source>
</evidence>
<dbReference type="EMBL" id="PXNP01000099">
    <property type="protein sequence ID" value="PSF05520.1"/>
    <property type="molecule type" value="Genomic_DNA"/>
</dbReference>
<proteinExistence type="inferred from homology"/>
<comment type="function">
    <text evidence="9">Catalyzes hydrolysis of the D-alanyl-D-alanine dipeptide.</text>
</comment>
<evidence type="ECO:0000256" key="7">
    <source>
        <dbReference type="ARBA" id="ARBA00023049"/>
    </source>
</evidence>
<dbReference type="GO" id="GO:0046872">
    <property type="term" value="F:metal ion binding"/>
    <property type="evidence" value="ECO:0007669"/>
    <property type="project" value="UniProtKB-KW"/>
</dbReference>
<dbReference type="PANTHER" id="PTHR43126">
    <property type="entry name" value="D-ALANYL-D-ALANINE DIPEPTIDASE"/>
    <property type="match status" value="1"/>
</dbReference>
<dbReference type="RefSeq" id="WP_133166242.1">
    <property type="nucleotide sequence ID" value="NZ_PXNP01000099.1"/>
</dbReference>
<dbReference type="Pfam" id="PF01427">
    <property type="entry name" value="Peptidase_M15"/>
    <property type="match status" value="1"/>
</dbReference>
<keyword evidence="7 9" id="KW-0482">Metalloprotease</keyword>
<keyword evidence="4 9" id="KW-0378">Hydrolase</keyword>
<comment type="catalytic activity">
    <reaction evidence="1 9">
        <text>D-alanyl-D-alanine + H2O = 2 D-alanine</text>
        <dbReference type="Rhea" id="RHEA:20661"/>
        <dbReference type="ChEBI" id="CHEBI:15377"/>
        <dbReference type="ChEBI" id="CHEBI:57416"/>
        <dbReference type="ChEBI" id="CHEBI:57822"/>
        <dbReference type="EC" id="3.4.13.22"/>
    </reaction>
</comment>
<evidence type="ECO:0000256" key="4">
    <source>
        <dbReference type="ARBA" id="ARBA00022801"/>
    </source>
</evidence>
<evidence type="ECO:0000256" key="6">
    <source>
        <dbReference type="ARBA" id="ARBA00022997"/>
    </source>
</evidence>
<evidence type="ECO:0000313" key="11">
    <source>
        <dbReference type="Proteomes" id="UP000239866"/>
    </source>
</evidence>
<sequence length="237" mass="26496">MANRELVEMADSRVRGMPITDYGERLVDVASGGVIAYGPPPECPETEPFYRLLREGVVARLEEAQQKLPSGLQFRLYEGYRNPKIQQMLFDGQLRRMKGENPSWDASLCYAEAAKLASPLRTFEGVPIIPPHSTGGAVDIEIIDATGKPLDFGMELSDWDAVPPEICATQSNNITGTVANNRRLLVEILAAEGFVNYPREWWHFSYGDQYWAFATARVQALYGSVQEPIFSGRYSDI</sequence>
<keyword evidence="5" id="KW-0862">Zinc</keyword>
<evidence type="ECO:0000256" key="1">
    <source>
        <dbReference type="ARBA" id="ARBA00001362"/>
    </source>
</evidence>
<comment type="similarity">
    <text evidence="9">Belongs to the peptidase M15D family.</text>
</comment>
<evidence type="ECO:0000256" key="2">
    <source>
        <dbReference type="ARBA" id="ARBA00022670"/>
    </source>
</evidence>
<dbReference type="PIRSF" id="PIRSF026671">
    <property type="entry name" value="AA_dipeptidase"/>
    <property type="match status" value="1"/>
</dbReference>
<keyword evidence="2 9" id="KW-0645">Protease</keyword>
<dbReference type="Gene3D" id="3.30.1380.10">
    <property type="match status" value="1"/>
</dbReference>
<evidence type="ECO:0000256" key="8">
    <source>
        <dbReference type="ARBA" id="ARBA00023316"/>
    </source>
</evidence>
<dbReference type="AlphaFoldDB" id="A0A2T1K633"/>
<evidence type="ECO:0000313" key="10">
    <source>
        <dbReference type="EMBL" id="PSF05520.1"/>
    </source>
</evidence>
<protein>
    <recommendedName>
        <fullName evidence="9">D-alanyl-D-alanine dipeptidase</fullName>
        <shortName evidence="9">D-Ala-D-Ala dipeptidase</shortName>
        <ecNumber evidence="9">3.4.13.22</ecNumber>
    </recommendedName>
</protein>
<dbReference type="InterPro" id="IPR000755">
    <property type="entry name" value="A_A_dipeptidase"/>
</dbReference>
<gene>
    <name evidence="10" type="ORF">C7H09_14550</name>
</gene>
<dbReference type="GO" id="GO:0071555">
    <property type="term" value="P:cell wall organization"/>
    <property type="evidence" value="ECO:0007669"/>
    <property type="project" value="UniProtKB-KW"/>
</dbReference>
<dbReference type="GO" id="GO:0006508">
    <property type="term" value="P:proteolysis"/>
    <property type="evidence" value="ECO:0007669"/>
    <property type="project" value="UniProtKB-KW"/>
</dbReference>
<organism evidence="10 11">
    <name type="scientific">Marinobacter fuscus</name>
    <dbReference type="NCBI Taxonomy" id="2109942"/>
    <lineage>
        <taxon>Bacteria</taxon>
        <taxon>Pseudomonadati</taxon>
        <taxon>Pseudomonadota</taxon>
        <taxon>Gammaproteobacteria</taxon>
        <taxon>Pseudomonadales</taxon>
        <taxon>Marinobacteraceae</taxon>
        <taxon>Marinobacter</taxon>
    </lineage>
</organism>
<keyword evidence="11" id="KW-1185">Reference proteome</keyword>
<dbReference type="OrthoDB" id="9801430at2"/>
<dbReference type="InterPro" id="IPR009045">
    <property type="entry name" value="Zn_M74/Hedgehog-like"/>
</dbReference>
<keyword evidence="8 9" id="KW-0961">Cell wall biogenesis/degradation</keyword>
<dbReference type="GO" id="GO:0008237">
    <property type="term" value="F:metallopeptidase activity"/>
    <property type="evidence" value="ECO:0007669"/>
    <property type="project" value="UniProtKB-KW"/>
</dbReference>
<comment type="caution">
    <text evidence="10">The sequence shown here is derived from an EMBL/GenBank/DDBJ whole genome shotgun (WGS) entry which is preliminary data.</text>
</comment>
<name>A0A2T1K633_9GAMM</name>
<dbReference type="Proteomes" id="UP000239866">
    <property type="component" value="Unassembled WGS sequence"/>
</dbReference>
<evidence type="ECO:0000256" key="5">
    <source>
        <dbReference type="ARBA" id="ARBA00022833"/>
    </source>
</evidence>
<evidence type="ECO:0000256" key="9">
    <source>
        <dbReference type="PIRNR" id="PIRNR026671"/>
    </source>
</evidence>
<dbReference type="GO" id="GO:0160237">
    <property type="term" value="F:D-Ala-D-Ala dipeptidase activity"/>
    <property type="evidence" value="ECO:0007669"/>
    <property type="project" value="UniProtKB-EC"/>
</dbReference>
<reference evidence="10 11" key="1">
    <citation type="submission" date="2018-03" db="EMBL/GenBank/DDBJ databases">
        <title>Marinobacter brunus sp. nov., a marine bacterium of Gamma-proteobacteria isolated from the surface seawater of the South China Sea.</title>
        <authorList>
            <person name="Cheng H."/>
            <person name="Wu Y.-H."/>
            <person name="Xamxidin M."/>
            <person name="Xu X.-W."/>
        </authorList>
    </citation>
    <scope>NUCLEOTIDE SEQUENCE [LARGE SCALE GENOMIC DNA]</scope>
    <source>
        <strain evidence="10 11">NH169-3</strain>
    </source>
</reference>
<dbReference type="SUPFAM" id="SSF55166">
    <property type="entry name" value="Hedgehog/DD-peptidase"/>
    <property type="match status" value="1"/>
</dbReference>
<dbReference type="PANTHER" id="PTHR43126:SF2">
    <property type="entry name" value="D-ALANYL-D-ALANINE DIPEPTIDASE"/>
    <property type="match status" value="1"/>
</dbReference>
<accession>A0A2T1K633</accession>